<organism evidence="6 7">
    <name type="scientific">Rubus argutus</name>
    <name type="common">Southern blackberry</name>
    <dbReference type="NCBI Taxonomy" id="59490"/>
    <lineage>
        <taxon>Eukaryota</taxon>
        <taxon>Viridiplantae</taxon>
        <taxon>Streptophyta</taxon>
        <taxon>Embryophyta</taxon>
        <taxon>Tracheophyta</taxon>
        <taxon>Spermatophyta</taxon>
        <taxon>Magnoliopsida</taxon>
        <taxon>eudicotyledons</taxon>
        <taxon>Gunneridae</taxon>
        <taxon>Pentapetalae</taxon>
        <taxon>rosids</taxon>
        <taxon>fabids</taxon>
        <taxon>Rosales</taxon>
        <taxon>Rosaceae</taxon>
        <taxon>Rosoideae</taxon>
        <taxon>Rosoideae incertae sedis</taxon>
        <taxon>Rubus</taxon>
    </lineage>
</organism>
<keyword evidence="7" id="KW-1185">Reference proteome</keyword>
<dbReference type="Pfam" id="PF17814">
    <property type="entry name" value="LisH_TPL"/>
    <property type="match status" value="1"/>
</dbReference>
<dbReference type="GO" id="GO:0006355">
    <property type="term" value="P:regulation of DNA-templated transcription"/>
    <property type="evidence" value="ECO:0007669"/>
    <property type="project" value="InterPro"/>
</dbReference>
<keyword evidence="2" id="KW-0677">Repeat</keyword>
<reference evidence="6 7" key="1">
    <citation type="journal article" date="2023" name="G3 (Bethesda)">
        <title>A chromosome-length genome assembly and annotation of blackberry (Rubus argutus, cv. 'Hillquist').</title>
        <authorList>
            <person name="Bruna T."/>
            <person name="Aryal R."/>
            <person name="Dudchenko O."/>
            <person name="Sargent D.J."/>
            <person name="Mead D."/>
            <person name="Buti M."/>
            <person name="Cavallini A."/>
            <person name="Hytonen T."/>
            <person name="Andres J."/>
            <person name="Pham M."/>
            <person name="Weisz D."/>
            <person name="Mascagni F."/>
            <person name="Usai G."/>
            <person name="Natali L."/>
            <person name="Bassil N."/>
            <person name="Fernandez G.E."/>
            <person name="Lomsadze A."/>
            <person name="Armour M."/>
            <person name="Olukolu B."/>
            <person name="Poorten T."/>
            <person name="Britton C."/>
            <person name="Davik J."/>
            <person name="Ashrafi H."/>
            <person name="Aiden E.L."/>
            <person name="Borodovsky M."/>
            <person name="Worthington M."/>
        </authorList>
    </citation>
    <scope>NUCLEOTIDE SEQUENCE [LARGE SCALE GENOMIC DNA]</scope>
    <source>
        <strain evidence="6">PI 553951</strain>
    </source>
</reference>
<dbReference type="Proteomes" id="UP001457282">
    <property type="component" value="Unassembled WGS sequence"/>
</dbReference>
<protein>
    <recommendedName>
        <fullName evidence="5">CTLH domain-containing protein</fullName>
    </recommendedName>
</protein>
<dbReference type="InterPro" id="IPR054080">
    <property type="entry name" value="TPR1-like_2nd"/>
</dbReference>
<evidence type="ECO:0000256" key="4">
    <source>
        <dbReference type="SAM" id="MobiDB-lite"/>
    </source>
</evidence>
<evidence type="ECO:0000259" key="5">
    <source>
        <dbReference type="PROSITE" id="PS50897"/>
    </source>
</evidence>
<dbReference type="InterPro" id="IPR015943">
    <property type="entry name" value="WD40/YVTN_repeat-like_dom_sf"/>
</dbReference>
<evidence type="ECO:0000256" key="1">
    <source>
        <dbReference type="ARBA" id="ARBA00022574"/>
    </source>
</evidence>
<dbReference type="InterPro" id="IPR054532">
    <property type="entry name" value="TPL_SMU1_LisH-like"/>
</dbReference>
<feature type="repeat" description="WD" evidence="3">
    <location>
        <begin position="850"/>
        <end position="891"/>
    </location>
</feature>
<comment type="caution">
    <text evidence="6">The sequence shown here is derived from an EMBL/GenBank/DDBJ whole genome shotgun (WGS) entry which is preliminary data.</text>
</comment>
<feature type="repeat" description="WD" evidence="3">
    <location>
        <begin position="418"/>
        <end position="461"/>
    </location>
</feature>
<feature type="region of interest" description="Disordered" evidence="4">
    <location>
        <begin position="647"/>
        <end position="682"/>
    </location>
</feature>
<dbReference type="SMART" id="SM00667">
    <property type="entry name" value="LisH"/>
    <property type="match status" value="1"/>
</dbReference>
<dbReference type="Gene3D" id="2.130.10.10">
    <property type="entry name" value="YVTN repeat-like/Quinoprotein amine dehydrogenase"/>
    <property type="match status" value="3"/>
</dbReference>
<dbReference type="InterPro" id="IPR006594">
    <property type="entry name" value="LisH"/>
</dbReference>
<dbReference type="EMBL" id="JBEDUW010000002">
    <property type="protein sequence ID" value="KAK9945955.1"/>
    <property type="molecule type" value="Genomic_DNA"/>
</dbReference>
<dbReference type="PROSITE" id="PS50294">
    <property type="entry name" value="WD_REPEATS_REGION"/>
    <property type="match status" value="2"/>
</dbReference>
<dbReference type="PROSITE" id="PS50082">
    <property type="entry name" value="WD_REPEATS_2"/>
    <property type="match status" value="3"/>
</dbReference>
<dbReference type="InterPro" id="IPR001680">
    <property type="entry name" value="WD40_rpt"/>
</dbReference>
<accession>A0AAW1YBN1</accession>
<dbReference type="InterPro" id="IPR048419">
    <property type="entry name" value="Topless_Znf"/>
</dbReference>
<dbReference type="AlphaFoldDB" id="A0AAW1YBN1"/>
<dbReference type="InterPro" id="IPR006595">
    <property type="entry name" value="CTLH_C"/>
</dbReference>
<evidence type="ECO:0000313" key="7">
    <source>
        <dbReference type="Proteomes" id="UP001457282"/>
    </source>
</evidence>
<sequence length="1063" mass="117635">MSNLSKDLVFLVLKFLDEEGYKETAHSLERESGLYFDMNYFEEVVLGGKWDEAERYLSGFTKLDDNKYSTKIYFEIRKQHYFEALDKKCRTEALDVLLNDLQVFAKGDEELFKEITQLMTFDDIREHESLSTYRDTKSARKFMMKEIRRIIEANPIFGGRLEFPSVKGERLRRLINQSLNWQHMNCKDPHPNPSIDTLFIDHVCGPRGHILHSKSIKHNVKPCLTTSYQFPTCSVNSSPSTITQSPSCTGAVPLNATKNPATKVINDSDVLSNRMPFGTVDEVTSPISDPGQSQISELAISINCPSTVVRTLNEGSSPVSMDFHPVWLTVLLVGTCAGEIGLWDVSCSGKMVARNFSVWDLGACSMALKAALEKDSHVSVNRVLWSPDGFLFGVAYSKHIVQLFSYIGGDKLHQILEIDAHLGGVNDLAFSSPDGELLVITCGDDKTIKVWDVVSGNRYFTFEGHDAPVYSVCPHTKENIHFIFSTSVDGKIKVWLYDNLGERVDYDAPGLGCTKMVYSVDDQRLFSCGTSKGGESFFVEWDDNDGSFKRVYQGLGTNPLSAVQFDTSRKQLLVAGDDHMVKFWHMDNTRLLKTIDADGGLPANPHIRFNTDDTLLAVSSSGNQIKILANDNGLDFLHGCGNDSIDASGVESETSQKNGDPRNVAEVNSKSTGEASNRGKAWETIERPSQCQSLQLCADVKKNKISKLIYTNAGDAILALASNAIHLLWKWPKIDLNSCGTATTKVQPLLWQPSSGLQLMSNDLSSTNPEEAVPCFALSKNDSYLMSASGGMVSLFNVISFKTMRKVMASSPAATCLAFDPRDNNVVAIGMDDSTIMIYNARSDKVTSTLEGHTKRVTCLAFSTSMKALVSSGADAQIFVWNADEWKIQRSKTLQIPDGNKVRALSDSDTYVQFHKDQLHFLVVHKTHLATYEVNELGCVNKWVSDSSVPISHATFSCDSQTVYASFVDGTIGIFDASVLVLRCQIKPSAYLPADISCSYAVYPLVIAAHPQKPTQFAVGLSNGEVHVLEPLEPQRTWGILPMVKRNLENSVPAESEFWGLLV</sequence>
<evidence type="ECO:0000313" key="6">
    <source>
        <dbReference type="EMBL" id="KAK9945955.1"/>
    </source>
</evidence>
<dbReference type="PROSITE" id="PS50897">
    <property type="entry name" value="CTLH"/>
    <property type="match status" value="1"/>
</dbReference>
<dbReference type="InterPro" id="IPR036322">
    <property type="entry name" value="WD40_repeat_dom_sf"/>
</dbReference>
<dbReference type="Pfam" id="PF21359">
    <property type="entry name" value="zf_topless"/>
    <property type="match status" value="1"/>
</dbReference>
<dbReference type="PANTHER" id="PTHR44083:SF30">
    <property type="entry name" value="TOPLESS-LIKE PROTEIN"/>
    <property type="match status" value="1"/>
</dbReference>
<evidence type="ECO:0000256" key="3">
    <source>
        <dbReference type="PROSITE-ProRule" id="PRU00221"/>
    </source>
</evidence>
<proteinExistence type="predicted"/>
<feature type="compositionally biased region" description="Polar residues" evidence="4">
    <location>
        <begin position="666"/>
        <end position="675"/>
    </location>
</feature>
<dbReference type="Pfam" id="PF00400">
    <property type="entry name" value="WD40"/>
    <property type="match status" value="3"/>
</dbReference>
<dbReference type="Pfam" id="PF21889">
    <property type="entry name" value="TPR1-like_2nd"/>
    <property type="match status" value="1"/>
</dbReference>
<dbReference type="SMART" id="SM00320">
    <property type="entry name" value="WD40"/>
    <property type="match status" value="10"/>
</dbReference>
<feature type="repeat" description="WD" evidence="3">
    <location>
        <begin position="557"/>
        <end position="594"/>
    </location>
</feature>
<name>A0AAW1YBN1_RUBAR</name>
<dbReference type="SUPFAM" id="SSF50978">
    <property type="entry name" value="WD40 repeat-like"/>
    <property type="match status" value="2"/>
</dbReference>
<dbReference type="PROSITE" id="PS50896">
    <property type="entry name" value="LISH"/>
    <property type="match status" value="1"/>
</dbReference>
<dbReference type="InterPro" id="IPR027728">
    <property type="entry name" value="Topless_fam"/>
</dbReference>
<feature type="domain" description="CTLH" evidence="5">
    <location>
        <begin position="35"/>
        <end position="92"/>
    </location>
</feature>
<evidence type="ECO:0000256" key="2">
    <source>
        <dbReference type="ARBA" id="ARBA00022737"/>
    </source>
</evidence>
<dbReference type="InterPro" id="IPR019775">
    <property type="entry name" value="WD40_repeat_CS"/>
</dbReference>
<dbReference type="PANTHER" id="PTHR44083">
    <property type="entry name" value="TOPLESS-RELATED PROTEIN 1-RELATED"/>
    <property type="match status" value="1"/>
</dbReference>
<dbReference type="SMART" id="SM00668">
    <property type="entry name" value="CTLH"/>
    <property type="match status" value="1"/>
</dbReference>
<dbReference type="PROSITE" id="PS00678">
    <property type="entry name" value="WD_REPEATS_1"/>
    <property type="match status" value="1"/>
</dbReference>
<keyword evidence="1 3" id="KW-0853">WD repeat</keyword>
<gene>
    <name evidence="6" type="ORF">M0R45_011443</name>
</gene>